<dbReference type="AlphaFoldDB" id="A0A168MLE6"/>
<evidence type="ECO:0000256" key="3">
    <source>
        <dbReference type="ARBA" id="ARBA00012417"/>
    </source>
</evidence>
<keyword evidence="4" id="KW-0808">Transferase</keyword>
<dbReference type="FunCoup" id="A0A168MLE6">
    <property type="interactions" value="414"/>
</dbReference>
<keyword evidence="5" id="KW-0548">Nucleotidyltransferase</keyword>
<dbReference type="OrthoDB" id="3763at2759"/>
<name>A0A168MLE6_ABSGL</name>
<dbReference type="Proteomes" id="UP000078561">
    <property type="component" value="Unassembled WGS sequence"/>
</dbReference>
<evidence type="ECO:0000256" key="5">
    <source>
        <dbReference type="ARBA" id="ARBA00022695"/>
    </source>
</evidence>
<dbReference type="EC" id="2.7.7.7" evidence="3"/>
<dbReference type="PANTHER" id="PTHR10416">
    <property type="entry name" value="DNA POLYMERASE DELTA SUBUNIT 2"/>
    <property type="match status" value="1"/>
</dbReference>
<dbReference type="Gene3D" id="2.40.50.430">
    <property type="match status" value="1"/>
</dbReference>
<keyword evidence="13" id="KW-1185">Reference proteome</keyword>
<evidence type="ECO:0000259" key="11">
    <source>
        <dbReference type="Pfam" id="PF18018"/>
    </source>
</evidence>
<evidence type="ECO:0000259" key="10">
    <source>
        <dbReference type="Pfam" id="PF04042"/>
    </source>
</evidence>
<dbReference type="Pfam" id="PF04042">
    <property type="entry name" value="DNA_pol_E_B"/>
    <property type="match status" value="1"/>
</dbReference>
<organism evidence="12">
    <name type="scientific">Absidia glauca</name>
    <name type="common">Pin mould</name>
    <dbReference type="NCBI Taxonomy" id="4829"/>
    <lineage>
        <taxon>Eukaryota</taxon>
        <taxon>Fungi</taxon>
        <taxon>Fungi incertae sedis</taxon>
        <taxon>Mucoromycota</taxon>
        <taxon>Mucoromycotina</taxon>
        <taxon>Mucoromycetes</taxon>
        <taxon>Mucorales</taxon>
        <taxon>Cunninghamellaceae</taxon>
        <taxon>Absidia</taxon>
    </lineage>
</organism>
<evidence type="ECO:0000256" key="9">
    <source>
        <dbReference type="ARBA" id="ARBA00049244"/>
    </source>
</evidence>
<dbReference type="GO" id="GO:0003677">
    <property type="term" value="F:DNA binding"/>
    <property type="evidence" value="ECO:0007669"/>
    <property type="project" value="InterPro"/>
</dbReference>
<dbReference type="InterPro" id="IPR007185">
    <property type="entry name" value="DNA_pol_a/d/e_bsu"/>
</dbReference>
<gene>
    <name evidence="12" type="primary">ABSGL_04323.1 scaffold 5390</name>
</gene>
<keyword evidence="6" id="KW-0235">DNA replication</keyword>
<reference evidence="12" key="1">
    <citation type="submission" date="2016-04" db="EMBL/GenBank/DDBJ databases">
        <authorList>
            <person name="Evans L.H."/>
            <person name="Alamgir A."/>
            <person name="Owens N."/>
            <person name="Weber N.D."/>
            <person name="Virtaneva K."/>
            <person name="Barbian K."/>
            <person name="Babar A."/>
            <person name="Rosenke K."/>
        </authorList>
    </citation>
    <scope>NUCLEOTIDE SEQUENCE [LARGE SCALE GENOMIC DNA]</scope>
    <source>
        <strain evidence="12">CBS 101.48</strain>
    </source>
</reference>
<dbReference type="GO" id="GO:0006273">
    <property type="term" value="P:lagging strand elongation"/>
    <property type="evidence" value="ECO:0007669"/>
    <property type="project" value="UniProtKB-ARBA"/>
</dbReference>
<evidence type="ECO:0000256" key="7">
    <source>
        <dbReference type="ARBA" id="ARBA00022932"/>
    </source>
</evidence>
<dbReference type="GO" id="GO:0003887">
    <property type="term" value="F:DNA-directed DNA polymerase activity"/>
    <property type="evidence" value="ECO:0007669"/>
    <property type="project" value="UniProtKB-KW"/>
</dbReference>
<dbReference type="Pfam" id="PF18018">
    <property type="entry name" value="DNA_pol_D_N"/>
    <property type="match status" value="1"/>
</dbReference>
<evidence type="ECO:0000256" key="1">
    <source>
        <dbReference type="ARBA" id="ARBA00004123"/>
    </source>
</evidence>
<dbReference type="FunFam" id="2.40.50.430:FF:000002">
    <property type="entry name" value="DNA polymerase delta subunit"/>
    <property type="match status" value="1"/>
</dbReference>
<feature type="domain" description="DNA polymerase alpha/delta/epsilon subunit B" evidence="10">
    <location>
        <begin position="201"/>
        <end position="413"/>
    </location>
</feature>
<dbReference type="GO" id="GO:0006281">
    <property type="term" value="P:DNA repair"/>
    <property type="evidence" value="ECO:0007669"/>
    <property type="project" value="UniProtKB-ARBA"/>
</dbReference>
<keyword evidence="7" id="KW-0239">DNA-directed DNA polymerase</keyword>
<dbReference type="InParanoid" id="A0A168MLE6"/>
<dbReference type="EMBL" id="LT552351">
    <property type="protein sequence ID" value="SAL98759.1"/>
    <property type="molecule type" value="Genomic_DNA"/>
</dbReference>
<evidence type="ECO:0000256" key="4">
    <source>
        <dbReference type="ARBA" id="ARBA00022679"/>
    </source>
</evidence>
<protein>
    <recommendedName>
        <fullName evidence="3">DNA-directed DNA polymerase</fullName>
        <ecNumber evidence="3">2.7.7.7</ecNumber>
    </recommendedName>
</protein>
<dbReference type="GO" id="GO:1902969">
    <property type="term" value="P:mitotic DNA replication"/>
    <property type="evidence" value="ECO:0007669"/>
    <property type="project" value="UniProtKB-ARBA"/>
</dbReference>
<dbReference type="STRING" id="4829.A0A168MLE6"/>
<sequence length="472" mass="52869">MDKSEQFCSAPDPDYPYPKIERKAGRYDQLPELEQTLLVKDYTYQKQYASIYFVRLLHLRKIVLDEAKKRWGSYADKPTYVPKALDVQTDEVCYIIGTIYMDMAMKPNVLKDLTAESNLSIPPQPEKYRSETNNISLEDESGRVQLIGPKLDKESLVTGMVVGILGKEDPASGAFEVYEVCYPGLPKQQALPSPSKGDQFVAIMSGLNIGSKADIDLNIQLLTEYLSGELGSEQDRMDSASISRIIIAGNSISPPVVKETGKKKTYGYDATSYDASPMLQLDQVLHELCLTADVDLMPGRNDPVGIHLPQQPLQRFLFDQSKTLSSFHPVTNPYWSKLDDTVLLGTSGQNVDDIYKYVDGVDRLKMAEDTLFWSHVAPSAPDTLWCHPFQDNDPFLLKDCPHVYFIGNQPQFETRLVEGPEKQKVRVVLVPSFAETGDIALVNLSTLECKSVHFNQLNLSPSTDDADMMDES</sequence>
<dbReference type="PANTHER" id="PTHR10416:SF0">
    <property type="entry name" value="DNA POLYMERASE DELTA SUBUNIT 2"/>
    <property type="match status" value="1"/>
</dbReference>
<evidence type="ECO:0000256" key="2">
    <source>
        <dbReference type="ARBA" id="ARBA00006035"/>
    </source>
</evidence>
<feature type="domain" description="DNA polymerase delta subunit OB-fold" evidence="11">
    <location>
        <begin position="47"/>
        <end position="180"/>
    </location>
</feature>
<dbReference type="Gene3D" id="3.60.21.50">
    <property type="match status" value="1"/>
</dbReference>
<evidence type="ECO:0000313" key="12">
    <source>
        <dbReference type="EMBL" id="SAL98759.1"/>
    </source>
</evidence>
<keyword evidence="8" id="KW-0539">Nucleus</keyword>
<dbReference type="InterPro" id="IPR024826">
    <property type="entry name" value="DNA_pol_delta/II_ssu"/>
</dbReference>
<comment type="similarity">
    <text evidence="2">Belongs to the DNA polymerase delta/II small subunit family.</text>
</comment>
<evidence type="ECO:0000313" key="13">
    <source>
        <dbReference type="Proteomes" id="UP000078561"/>
    </source>
</evidence>
<evidence type="ECO:0000256" key="8">
    <source>
        <dbReference type="ARBA" id="ARBA00023242"/>
    </source>
</evidence>
<accession>A0A168MLE6</accession>
<evidence type="ECO:0000256" key="6">
    <source>
        <dbReference type="ARBA" id="ARBA00022705"/>
    </source>
</evidence>
<dbReference type="FunFam" id="3.60.21.50:FF:000002">
    <property type="entry name" value="DNA polymerase delta small subunit"/>
    <property type="match status" value="1"/>
</dbReference>
<dbReference type="InterPro" id="IPR040663">
    <property type="entry name" value="DNA_pol_D_N"/>
</dbReference>
<dbReference type="OMA" id="HCILIGT"/>
<comment type="catalytic activity">
    <reaction evidence="9">
        <text>DNA(n) + a 2'-deoxyribonucleoside 5'-triphosphate = DNA(n+1) + diphosphate</text>
        <dbReference type="Rhea" id="RHEA:22508"/>
        <dbReference type="Rhea" id="RHEA-COMP:17339"/>
        <dbReference type="Rhea" id="RHEA-COMP:17340"/>
        <dbReference type="ChEBI" id="CHEBI:33019"/>
        <dbReference type="ChEBI" id="CHEBI:61560"/>
        <dbReference type="ChEBI" id="CHEBI:173112"/>
        <dbReference type="EC" id="2.7.7.7"/>
    </reaction>
</comment>
<dbReference type="CDD" id="cd07387">
    <property type="entry name" value="MPP_PolD2_C"/>
    <property type="match status" value="1"/>
</dbReference>
<dbReference type="InterPro" id="IPR041863">
    <property type="entry name" value="PolD2_C"/>
</dbReference>
<dbReference type="GO" id="GO:0043625">
    <property type="term" value="C:delta DNA polymerase complex"/>
    <property type="evidence" value="ECO:0007669"/>
    <property type="project" value="TreeGrafter"/>
</dbReference>
<proteinExistence type="inferred from homology"/>
<comment type="subcellular location">
    <subcellularLocation>
        <location evidence="1">Nucleus</location>
    </subcellularLocation>
</comment>